<gene>
    <name evidence="10" type="ORF">NFC81_04500</name>
</gene>
<evidence type="ECO:0000256" key="4">
    <source>
        <dbReference type="ARBA" id="ARBA00022801"/>
    </source>
</evidence>
<organism evidence="10">
    <name type="scientific">Salinispirillum sp. LH 10-3-1</name>
    <dbReference type="NCBI Taxonomy" id="2952525"/>
    <lineage>
        <taxon>Bacteria</taxon>
        <taxon>Pseudomonadati</taxon>
        <taxon>Pseudomonadota</taxon>
        <taxon>Gammaproteobacteria</taxon>
        <taxon>Oceanospirillales</taxon>
        <taxon>Saccharospirillaceae</taxon>
        <taxon>Salinispirillum</taxon>
    </lineage>
</organism>
<evidence type="ECO:0000256" key="2">
    <source>
        <dbReference type="ARBA" id="ARBA00005419"/>
    </source>
</evidence>
<dbReference type="PANTHER" id="PTHR40942">
    <property type="match status" value="1"/>
</dbReference>
<feature type="domain" description="Calcineurin-like phosphoesterase" evidence="9">
    <location>
        <begin position="5"/>
        <end position="144"/>
    </location>
</feature>
<protein>
    <recommendedName>
        <fullName evidence="3">bis(5'-nucleosyl)-tetraphosphatase (symmetrical)</fullName>
        <ecNumber evidence="3">3.6.1.41</ecNumber>
    </recommendedName>
    <alternativeName>
        <fullName evidence="6">Ap4A hydrolase</fullName>
    </alternativeName>
    <alternativeName>
        <fullName evidence="5">Diadenosine 5',5'''-P1,P4-tetraphosphate pyrophosphohydrolase</fullName>
    </alternativeName>
    <alternativeName>
        <fullName evidence="7">Diadenosine tetraphosphatase</fullName>
    </alternativeName>
</protein>
<comment type="function">
    <text evidence="1">Hydrolyzes diadenosine 5',5'''-P1,P4-tetraphosphate to yield ADP.</text>
</comment>
<dbReference type="Gene3D" id="3.60.21.10">
    <property type="match status" value="1"/>
</dbReference>
<dbReference type="NCBIfam" id="TIGR00668">
    <property type="entry name" value="apaH"/>
    <property type="match status" value="1"/>
</dbReference>
<proteinExistence type="inferred from homology"/>
<dbReference type="RefSeq" id="WP_304996341.1">
    <property type="nucleotide sequence ID" value="NZ_CP101717.1"/>
</dbReference>
<dbReference type="InterPro" id="IPR004617">
    <property type="entry name" value="ApaH"/>
</dbReference>
<dbReference type="InterPro" id="IPR004843">
    <property type="entry name" value="Calcineurin-like_PHP"/>
</dbReference>
<accession>A0AB38YIN4</accession>
<evidence type="ECO:0000259" key="9">
    <source>
        <dbReference type="Pfam" id="PF00149"/>
    </source>
</evidence>
<keyword evidence="4 10" id="KW-0378">Hydrolase</keyword>
<name>A0AB38YIN4_9GAMM</name>
<evidence type="ECO:0000256" key="8">
    <source>
        <dbReference type="ARBA" id="ARBA00049417"/>
    </source>
</evidence>
<dbReference type="SUPFAM" id="SSF56300">
    <property type="entry name" value="Metallo-dependent phosphatases"/>
    <property type="match status" value="1"/>
</dbReference>
<comment type="catalytic activity">
    <reaction evidence="8">
        <text>P(1),P(4)-bis(5'-adenosyl) tetraphosphate + H2O = 2 ADP + 2 H(+)</text>
        <dbReference type="Rhea" id="RHEA:24252"/>
        <dbReference type="ChEBI" id="CHEBI:15377"/>
        <dbReference type="ChEBI" id="CHEBI:15378"/>
        <dbReference type="ChEBI" id="CHEBI:58141"/>
        <dbReference type="ChEBI" id="CHEBI:456216"/>
        <dbReference type="EC" id="3.6.1.41"/>
    </reaction>
</comment>
<dbReference type="GO" id="GO:0008803">
    <property type="term" value="F:bis(5'-nucleosyl)-tetraphosphatase (symmetrical) activity"/>
    <property type="evidence" value="ECO:0007669"/>
    <property type="project" value="UniProtKB-EC"/>
</dbReference>
<dbReference type="EC" id="3.6.1.41" evidence="3"/>
<comment type="similarity">
    <text evidence="2">Belongs to the Ap4A hydrolase family.</text>
</comment>
<evidence type="ECO:0000256" key="5">
    <source>
        <dbReference type="ARBA" id="ARBA00031248"/>
    </source>
</evidence>
<sequence>MARYAVGDLQGHLDPLLQLLAQVKFDPAQDELWLVGDLVNRGQQNADILRFLRQLSQCHVTLGNHDLHLLAVAHGVRPPRSKDTFTDILDAPDRVELLHWLQTRPLLHRCERTQKVMTHAGIPPCWSVDQAAALAHEMEAVLADPTLAARFFATMYGNQPDQWHQDLTEEDRWRTITNYFTRMRFITADSRLDFDHKETSDHPPAGWTPWYSARQPDGWQIIFGHWAALMGNTQRDDMVALDTGYGWGNWLTLRDIDTGEQWRCDAPAS</sequence>
<dbReference type="PIRSF" id="PIRSF000903">
    <property type="entry name" value="B5n-ttraPtase_sm"/>
    <property type="match status" value="1"/>
</dbReference>
<dbReference type="AlphaFoldDB" id="A0AB38YIN4"/>
<dbReference type="PANTHER" id="PTHR40942:SF4">
    <property type="entry name" value="CYTOCHROME C5"/>
    <property type="match status" value="1"/>
</dbReference>
<dbReference type="EMBL" id="CP101717">
    <property type="protein sequence ID" value="WLD59050.1"/>
    <property type="molecule type" value="Genomic_DNA"/>
</dbReference>
<evidence type="ECO:0000256" key="3">
    <source>
        <dbReference type="ARBA" id="ARBA00012506"/>
    </source>
</evidence>
<evidence type="ECO:0000256" key="6">
    <source>
        <dbReference type="ARBA" id="ARBA00032248"/>
    </source>
</evidence>
<evidence type="ECO:0000256" key="1">
    <source>
        <dbReference type="ARBA" id="ARBA00003413"/>
    </source>
</evidence>
<evidence type="ECO:0000256" key="7">
    <source>
        <dbReference type="ARBA" id="ARBA00033210"/>
    </source>
</evidence>
<dbReference type="Pfam" id="PF00149">
    <property type="entry name" value="Metallophos"/>
    <property type="match status" value="1"/>
</dbReference>
<dbReference type="InterPro" id="IPR029052">
    <property type="entry name" value="Metallo-depent_PP-like"/>
</dbReference>
<evidence type="ECO:0000313" key="10">
    <source>
        <dbReference type="EMBL" id="WLD59050.1"/>
    </source>
</evidence>
<dbReference type="NCBIfam" id="NF001204">
    <property type="entry name" value="PRK00166.1"/>
    <property type="match status" value="1"/>
</dbReference>
<reference evidence="10" key="1">
    <citation type="submission" date="2022-07" db="EMBL/GenBank/DDBJ databases">
        <title>Complete genome sequence of Salinispirillum sp. LH10-3-1 capable of multiple carbohydrate inversion isolated from a soda lake.</title>
        <authorList>
            <person name="Liu J."/>
            <person name="Zhai Y."/>
            <person name="Zhang H."/>
            <person name="Yang H."/>
            <person name="Qu J."/>
            <person name="Li J."/>
        </authorList>
    </citation>
    <scope>NUCLEOTIDE SEQUENCE</scope>
    <source>
        <strain evidence="10">LH 10-3-1</strain>
    </source>
</reference>